<organism evidence="1 2">
    <name type="scientific">Fusarium oxysporum</name>
    <name type="common">Fusarium vascular wilt</name>
    <dbReference type="NCBI Taxonomy" id="5507"/>
    <lineage>
        <taxon>Eukaryota</taxon>
        <taxon>Fungi</taxon>
        <taxon>Dikarya</taxon>
        <taxon>Ascomycota</taxon>
        <taxon>Pezizomycotina</taxon>
        <taxon>Sordariomycetes</taxon>
        <taxon>Hypocreomycetidae</taxon>
        <taxon>Hypocreales</taxon>
        <taxon>Nectriaceae</taxon>
        <taxon>Fusarium</taxon>
        <taxon>Fusarium oxysporum species complex</taxon>
    </lineage>
</organism>
<evidence type="ECO:0000313" key="2">
    <source>
        <dbReference type="Proteomes" id="UP000285084"/>
    </source>
</evidence>
<reference evidence="1 2" key="1">
    <citation type="journal article" date="2018" name="Sci. Rep.">
        <title>Characterisation of pathogen-specific regions and novel effector candidates in Fusarium oxysporum f. sp. cepae.</title>
        <authorList>
            <person name="Armitage A.D."/>
            <person name="Taylor A."/>
            <person name="Sobczyk M.K."/>
            <person name="Baxter L."/>
            <person name="Greenfield B.P."/>
            <person name="Bates H.J."/>
            <person name="Wilson F."/>
            <person name="Jackson A.C."/>
            <person name="Ott S."/>
            <person name="Harrison R.J."/>
            <person name="Clarkson J.P."/>
        </authorList>
    </citation>
    <scope>NUCLEOTIDE SEQUENCE [LARGE SCALE GENOMIC DNA]</scope>
    <source>
        <strain evidence="1 2">Fo_A13</strain>
    </source>
</reference>
<gene>
    <name evidence="1" type="ORF">BFJ69_g13012</name>
</gene>
<proteinExistence type="predicted"/>
<comment type="caution">
    <text evidence="1">The sequence shown here is derived from an EMBL/GenBank/DDBJ whole genome shotgun (WGS) entry which is preliminary data.</text>
</comment>
<evidence type="ECO:0000313" key="1">
    <source>
        <dbReference type="EMBL" id="RKK69099.1"/>
    </source>
</evidence>
<dbReference type="Proteomes" id="UP000285084">
    <property type="component" value="Unassembled WGS sequence"/>
</dbReference>
<accession>A0A420MM56</accession>
<dbReference type="AlphaFoldDB" id="A0A420MM56"/>
<dbReference type="EMBL" id="MRCX01000166">
    <property type="protein sequence ID" value="RKK69099.1"/>
    <property type="molecule type" value="Genomic_DNA"/>
</dbReference>
<name>A0A420MM56_FUSOX</name>
<protein>
    <submittedName>
        <fullName evidence="1">Uncharacterized protein</fullName>
    </submittedName>
</protein>
<sequence length="36" mass="3775">MLIIVSQATMTLAADLPTPVKTANCCFGCAIGEDYL</sequence>